<evidence type="ECO:0000259" key="2">
    <source>
        <dbReference type="PROSITE" id="PS50004"/>
    </source>
</evidence>
<name>A0A2N9J9A7_FAGSY</name>
<dbReference type="InterPro" id="IPR044750">
    <property type="entry name" value="C2_SRC2/BAP"/>
</dbReference>
<dbReference type="PROSITE" id="PS50004">
    <property type="entry name" value="C2"/>
    <property type="match status" value="1"/>
</dbReference>
<protein>
    <recommendedName>
        <fullName evidence="2">C2 domain-containing protein</fullName>
    </recommendedName>
</protein>
<gene>
    <name evidence="3" type="ORF">FSB_LOCUS60921</name>
</gene>
<dbReference type="SMART" id="SM00239">
    <property type="entry name" value="C2"/>
    <property type="match status" value="1"/>
</dbReference>
<evidence type="ECO:0000313" key="3">
    <source>
        <dbReference type="EMBL" id="SPD33039.1"/>
    </source>
</evidence>
<dbReference type="AlphaFoldDB" id="A0A2N9J9A7"/>
<reference evidence="3" key="1">
    <citation type="submission" date="2018-02" db="EMBL/GenBank/DDBJ databases">
        <authorList>
            <person name="Cohen D.B."/>
            <person name="Kent A.D."/>
        </authorList>
    </citation>
    <scope>NUCLEOTIDE SEQUENCE</scope>
</reference>
<dbReference type="Pfam" id="PF00168">
    <property type="entry name" value="C2"/>
    <property type="match status" value="1"/>
</dbReference>
<dbReference type="EMBL" id="OIVN01006433">
    <property type="protein sequence ID" value="SPD33039.1"/>
    <property type="molecule type" value="Genomic_DNA"/>
</dbReference>
<sequence length="215" mass="23562">MGYRPLELVIQSAQGLKYVNHFKKMKPYALVFICDNNNNLISYEAKTVVDKDGGSNLIWNSHVKFNNIDIAKAQQNRHALVVKLKSHHRVRSDKDIGEVRVLITELLEGFGEDAEKHVSKSVVTSDGTVEGTLAFLYKFGRISEHPIADQPSQVQQGLPNNNVASELAGSFASGVTEGSGSVLGEGLVNQGTTTSTSMFVSDQADPYEDDEDEYS</sequence>
<feature type="compositionally biased region" description="Acidic residues" evidence="1">
    <location>
        <begin position="205"/>
        <end position="215"/>
    </location>
</feature>
<feature type="domain" description="C2" evidence="2">
    <location>
        <begin position="1"/>
        <end position="117"/>
    </location>
</feature>
<feature type="region of interest" description="Disordered" evidence="1">
    <location>
        <begin position="193"/>
        <end position="215"/>
    </location>
</feature>
<dbReference type="InterPro" id="IPR000008">
    <property type="entry name" value="C2_dom"/>
</dbReference>
<dbReference type="SUPFAM" id="SSF49562">
    <property type="entry name" value="C2 domain (Calcium/lipid-binding domain, CaLB)"/>
    <property type="match status" value="1"/>
</dbReference>
<evidence type="ECO:0000256" key="1">
    <source>
        <dbReference type="SAM" id="MobiDB-lite"/>
    </source>
</evidence>
<accession>A0A2N9J9A7</accession>
<dbReference type="GO" id="GO:0006952">
    <property type="term" value="P:defense response"/>
    <property type="evidence" value="ECO:0007669"/>
    <property type="project" value="InterPro"/>
</dbReference>
<proteinExistence type="predicted"/>
<dbReference type="PANTHER" id="PTHR32246:SF124">
    <property type="entry name" value="C2 DOMAIN-CONTAINING PROTEIN"/>
    <property type="match status" value="1"/>
</dbReference>
<dbReference type="CDD" id="cd04051">
    <property type="entry name" value="C2_SRC2_like"/>
    <property type="match status" value="1"/>
</dbReference>
<dbReference type="Gene3D" id="2.60.40.150">
    <property type="entry name" value="C2 domain"/>
    <property type="match status" value="1"/>
</dbReference>
<organism evidence="3">
    <name type="scientific">Fagus sylvatica</name>
    <name type="common">Beechnut</name>
    <dbReference type="NCBI Taxonomy" id="28930"/>
    <lineage>
        <taxon>Eukaryota</taxon>
        <taxon>Viridiplantae</taxon>
        <taxon>Streptophyta</taxon>
        <taxon>Embryophyta</taxon>
        <taxon>Tracheophyta</taxon>
        <taxon>Spermatophyta</taxon>
        <taxon>Magnoliopsida</taxon>
        <taxon>eudicotyledons</taxon>
        <taxon>Gunneridae</taxon>
        <taxon>Pentapetalae</taxon>
        <taxon>rosids</taxon>
        <taxon>fabids</taxon>
        <taxon>Fagales</taxon>
        <taxon>Fagaceae</taxon>
        <taxon>Fagus</taxon>
    </lineage>
</organism>
<dbReference type="InterPro" id="IPR035892">
    <property type="entry name" value="C2_domain_sf"/>
</dbReference>
<dbReference type="PANTHER" id="PTHR32246">
    <property type="entry name" value="INGRESSION PROTEIN FIC1"/>
    <property type="match status" value="1"/>
</dbReference>